<reference evidence="1 2" key="3">
    <citation type="journal article" date="1996" name="Virology">
        <title>Analysis of 94 kb of the chlorella virus PBCV-1 330-kb genome: map positions 88 to 182.</title>
        <authorList>
            <person name="Lu Z."/>
            <person name="Li Y."/>
            <person name="Que Q."/>
            <person name="Kutish G.F."/>
            <person name="Rock D.L."/>
            <person name="Van Etten J.L."/>
        </authorList>
    </citation>
    <scope>NUCLEOTIDE SEQUENCE [LARGE SCALE GENOMIC DNA]</scope>
</reference>
<reference evidence="1 2" key="2">
    <citation type="journal article" date="1995" name="Virology">
        <title>Analysis of 43 kb of the Chlorella virus PBCV-1 330-kb genome: map positions 45 to 88.</title>
        <authorList>
            <person name="Li Y."/>
            <person name="Lu Z."/>
            <person name="Burbank D.E."/>
            <person name="Kutish G.F."/>
            <person name="Rock D.L."/>
            <person name="Van Etten J.L."/>
        </authorList>
    </citation>
    <scope>NUCLEOTIDE SEQUENCE [LARGE SCALE GENOMIC DNA]</scope>
</reference>
<reference evidence="1 2" key="7">
    <citation type="journal article" date="2000" name="Virology">
        <title>Characterization of a beta-1,3-glucanase encoded by chlorella virus PBCV-1.</title>
        <authorList>
            <person name="Sun L."/>
            <person name="Gurnon J.R."/>
            <person name="Adams B.J."/>
            <person name="Graves M.V."/>
            <person name="Van Etten J.L."/>
        </authorList>
    </citation>
    <scope>NUCLEOTIDE SEQUENCE [LARGE SCALE GENOMIC DNA]</scope>
</reference>
<evidence type="ECO:0000313" key="2">
    <source>
        <dbReference type="Proteomes" id="UP000000862"/>
    </source>
</evidence>
<dbReference type="RefSeq" id="NP_048458.1">
    <property type="nucleotide sequence ID" value="NC_000852.5"/>
</dbReference>
<evidence type="ECO:0000313" key="1">
    <source>
        <dbReference type="EMBL" id="AAC96478.1"/>
    </source>
</evidence>
<dbReference type="Proteomes" id="UP000000862">
    <property type="component" value="Segment"/>
</dbReference>
<reference evidence="1 2" key="6">
    <citation type="journal article" date="1999" name="Virology">
        <title>Chlorella virus PBCV-1 encodes a functional homospermidine synthase.</title>
        <authorList>
            <person name="Kaiser A."/>
            <person name="Vollmert M."/>
            <person name="Tholl D."/>
            <person name="Graves M.V."/>
            <person name="Gurnon J.R."/>
            <person name="Xing W."/>
            <person name="Lisec A.D."/>
            <person name="Nickerson K.W."/>
            <person name="Van Etten J.L."/>
        </authorList>
    </citation>
    <scope>NUCLEOTIDE SEQUENCE [LARGE SCALE GENOMIC DNA]</scope>
</reference>
<keyword evidence="2" id="KW-1185">Reference proteome</keyword>
<reference evidence="1 2" key="5">
    <citation type="journal article" date="1997" name="Virology">
        <title>Analysis of 74 kb of DNA located at the right end of the 330-kb chlorella virus PBCV-1 genome.</title>
        <authorList>
            <person name="Li Y."/>
            <person name="Lu Z."/>
            <person name="Sun L."/>
            <person name="Ropp S."/>
            <person name="Kutish G.F."/>
            <person name="Rock D.L."/>
            <person name="Van Etten J.L."/>
        </authorList>
    </citation>
    <scope>NUCLEOTIDE SEQUENCE [LARGE SCALE GENOMIC DNA]</scope>
</reference>
<organismHost>
    <name type="scientific">Chlorella</name>
    <dbReference type="NCBI Taxonomy" id="3071"/>
</organismHost>
<protein>
    <submittedName>
        <fullName evidence="1">Uncharacterized protein</fullName>
    </submittedName>
</protein>
<sequence>MYGLIERSKYIVESQYTTTSPSGNWFITFRIRNGFQHQNPKPREFSKWFGYVSISQLMSFFSKTLNSSNSPVVNAECRRTAAEPRYCSVPKVIPTIVITIIQ</sequence>
<gene>
    <name evidence="1" type="primary">a110L</name>
</gene>
<name>Q84431_PBCV1</name>
<dbReference type="PIR" id="T17600">
    <property type="entry name" value="T17600"/>
</dbReference>
<dbReference type="GeneID" id="918347"/>
<accession>Q84431</accession>
<reference evidence="1 2" key="1">
    <citation type="journal article" date="1995" name="Virology">
        <title>Analysis of 45 kb of DNA located at the left end of the chlorella virus PBCV-1 genome.</title>
        <authorList>
            <person name="Lu Z."/>
            <person name="Li Y."/>
            <person name="Zhang Y."/>
            <person name="Kutish G.F."/>
            <person name="Rock D.L."/>
            <person name="Van Etten J.L."/>
        </authorList>
    </citation>
    <scope>NUCLEOTIDE SEQUENCE [LARGE SCALE GENOMIC DNA]</scope>
</reference>
<organism evidence="1 2">
    <name type="scientific">Paramecium bursaria Chlorella virus 1</name>
    <name type="common">PBCV-1</name>
    <dbReference type="NCBI Taxonomy" id="10506"/>
    <lineage>
        <taxon>Viruses</taxon>
        <taxon>Varidnaviria</taxon>
        <taxon>Bamfordvirae</taxon>
        <taxon>Nucleocytoviricota</taxon>
        <taxon>Megaviricetes</taxon>
        <taxon>Algavirales</taxon>
        <taxon>Phycodnaviridae</taxon>
        <taxon>Chlorovirus</taxon>
        <taxon>Chlorovirus vanettense</taxon>
    </lineage>
</organism>
<reference evidence="1 2" key="4">
    <citation type="journal article" date="1996" name="Virology">
        <title>Analysis of 76 kb of the chlorella virus PBCV-1 330-kb genome: map positions 182 to 258.</title>
        <authorList>
            <person name="Kutish G.F."/>
            <person name="Li Y."/>
            <person name="Lu Z."/>
            <person name="Furuta M."/>
            <person name="Rock D.L."/>
            <person name="Van Etten J.L."/>
        </authorList>
    </citation>
    <scope>NUCLEOTIDE SEQUENCE [LARGE SCALE GENOMIC DNA]</scope>
</reference>
<dbReference type="KEGG" id="vg:918347"/>
<reference evidence="1 2" key="8">
    <citation type="journal article" date="2010" name="J. Virol.">
        <title>Microarray analysis of Paramecium bursaria chlorella virus 1 transcription.</title>
        <authorList>
            <person name="Yanai-Balser G.M."/>
            <person name="Duncan G.A."/>
            <person name="Eudy J.D."/>
            <person name="Wang D."/>
            <person name="Li X."/>
            <person name="Agarkova I.V."/>
            <person name="Dunigan D.D."/>
            <person name="Van Etten J.L."/>
        </authorList>
    </citation>
    <scope>NUCLEOTIDE SEQUENCE [LARGE SCALE GENOMIC DNA]</scope>
</reference>
<dbReference type="EMBL" id="JF411744">
    <property type="protein sequence ID" value="AAC96478.1"/>
    <property type="molecule type" value="Genomic_DNA"/>
</dbReference>
<proteinExistence type="predicted"/>